<dbReference type="EMBL" id="NBYX01000002">
    <property type="protein sequence ID" value="ORT88175.1"/>
    <property type="molecule type" value="Genomic_DNA"/>
</dbReference>
<dbReference type="Proteomes" id="UP000494135">
    <property type="component" value="Unassembled WGS sequence"/>
</dbReference>
<accession>A0A1X1PMH4</accession>
<gene>
    <name evidence="2" type="ORF">B7G54_06100</name>
    <name evidence="1" type="ORF">LMG29660_01318</name>
</gene>
<evidence type="ECO:0000313" key="1">
    <source>
        <dbReference type="EMBL" id="CAB3750564.1"/>
    </source>
</evidence>
<organism evidence="2 3">
    <name type="scientific">Burkholderia puraquae</name>
    <dbReference type="NCBI Taxonomy" id="1904757"/>
    <lineage>
        <taxon>Bacteria</taxon>
        <taxon>Pseudomonadati</taxon>
        <taxon>Pseudomonadota</taxon>
        <taxon>Betaproteobacteria</taxon>
        <taxon>Burkholderiales</taxon>
        <taxon>Burkholderiaceae</taxon>
        <taxon>Burkholderia</taxon>
        <taxon>Burkholderia cepacia complex</taxon>
    </lineage>
</organism>
<evidence type="ECO:0000313" key="3">
    <source>
        <dbReference type="Proteomes" id="UP000193146"/>
    </source>
</evidence>
<dbReference type="EMBL" id="CADIKG010000002">
    <property type="protein sequence ID" value="CAB3750564.1"/>
    <property type="molecule type" value="Genomic_DNA"/>
</dbReference>
<dbReference type="AlphaFoldDB" id="A0A1X1PMH4"/>
<name>A0A1X1PMH4_9BURK</name>
<reference evidence="1 4" key="2">
    <citation type="submission" date="2020-04" db="EMBL/GenBank/DDBJ databases">
        <authorList>
            <person name="De Canck E."/>
        </authorList>
    </citation>
    <scope>NUCLEOTIDE SEQUENCE [LARGE SCALE GENOMIC DNA]</scope>
    <source>
        <strain evidence="1 4">LMG 29660</strain>
    </source>
</reference>
<dbReference type="OrthoDB" id="6708942at2"/>
<dbReference type="RefSeq" id="WP_085038257.1">
    <property type="nucleotide sequence ID" value="NZ_CADIKG010000002.1"/>
</dbReference>
<protein>
    <submittedName>
        <fullName evidence="2">Uncharacterized protein</fullName>
    </submittedName>
</protein>
<evidence type="ECO:0000313" key="2">
    <source>
        <dbReference type="EMBL" id="ORT88175.1"/>
    </source>
</evidence>
<proteinExistence type="predicted"/>
<evidence type="ECO:0000313" key="4">
    <source>
        <dbReference type="Proteomes" id="UP000494135"/>
    </source>
</evidence>
<reference evidence="2 3" key="1">
    <citation type="submission" date="2017-04" db="EMBL/GenBank/DDBJ databases">
        <title>Burkholderia puraquae sp. nov., a novel Burkholderia cepacia complex species from hospital setting samples.</title>
        <authorList>
            <person name="Martina P."/>
            <person name="Leguizamon M."/>
            <person name="Prieto C."/>
            <person name="Sousa S."/>
            <person name="Montanaro P."/>
            <person name="Draghi W."/>
            <person name="Staembler M."/>
            <person name="Bettiol M."/>
            <person name="Figoli C."/>
            <person name="Palau J."/>
            <person name="Alvarez F."/>
            <person name="Benetti S."/>
            <person name="Anchat E."/>
            <person name="Vescina C."/>
            <person name="Ferreras J."/>
            <person name="Lasch P."/>
            <person name="Lagares A."/>
            <person name="Zorreguieta A."/>
            <person name="Yantorno O."/>
            <person name="Bosch A."/>
        </authorList>
    </citation>
    <scope>NUCLEOTIDE SEQUENCE [LARGE SCALE GENOMIC DNA]</scope>
    <source>
        <strain evidence="2 3">CAMPA 1040</strain>
    </source>
</reference>
<sequence length="112" mass="12581">MTSDGETKLDQAAGSDGWCTFDDPSRECDTDHARIQAELETEIHPEHPFYRRNLKVIAHALGCDDVICTHVDEPGRYSVLHLTWGGRPEIGTCPTIDFDGDRHGVAKYFDYS</sequence>
<keyword evidence="3" id="KW-1185">Reference proteome</keyword>
<dbReference type="Proteomes" id="UP000193146">
    <property type="component" value="Unassembled WGS sequence"/>
</dbReference>